<dbReference type="EMBL" id="CP075587">
    <property type="protein sequence ID" value="QYF48756.1"/>
    <property type="molecule type" value="Genomic_DNA"/>
</dbReference>
<dbReference type="PANTHER" id="PTHR12668">
    <property type="entry name" value="TRANSMEMBRANE PROTEIN 14, 15"/>
    <property type="match status" value="1"/>
</dbReference>
<accession>A0ABX8V0R2</accession>
<evidence type="ECO:0000313" key="6">
    <source>
        <dbReference type="EMBL" id="QYF48756.1"/>
    </source>
</evidence>
<feature type="transmembrane region" description="Helical" evidence="5">
    <location>
        <begin position="55"/>
        <end position="75"/>
    </location>
</feature>
<dbReference type="PANTHER" id="PTHR12668:SF43">
    <property type="entry name" value="TRANSMEMBRANE PROTEIN 14 HOMOLOG"/>
    <property type="match status" value="1"/>
</dbReference>
<feature type="transmembrane region" description="Helical" evidence="5">
    <location>
        <begin position="30"/>
        <end position="48"/>
    </location>
</feature>
<dbReference type="InterPro" id="IPR005349">
    <property type="entry name" value="TMEM14"/>
</dbReference>
<evidence type="ECO:0000313" key="7">
    <source>
        <dbReference type="Proteomes" id="UP000826014"/>
    </source>
</evidence>
<gene>
    <name evidence="6" type="ORF">RHABOEDO_000968</name>
</gene>
<evidence type="ECO:0000256" key="2">
    <source>
        <dbReference type="ARBA" id="ARBA00022692"/>
    </source>
</evidence>
<keyword evidence="7" id="KW-1185">Reference proteome</keyword>
<dbReference type="Pfam" id="PF03647">
    <property type="entry name" value="Tmemb_14"/>
    <property type="match status" value="1"/>
</dbReference>
<keyword evidence="4 5" id="KW-0472">Membrane</keyword>
<evidence type="ECO:0000256" key="5">
    <source>
        <dbReference type="SAM" id="Phobius"/>
    </source>
</evidence>
<dbReference type="InterPro" id="IPR044890">
    <property type="entry name" value="TMEM14_sf"/>
</dbReference>
<evidence type="ECO:0000256" key="3">
    <source>
        <dbReference type="ARBA" id="ARBA00022989"/>
    </source>
</evidence>
<keyword evidence="2 5" id="KW-0812">Transmembrane</keyword>
<reference evidence="6 7" key="1">
    <citation type="journal article" date="2022" name="bioRxiv">
        <title>Ecology and evolution of chlamydial symbionts of arthropods.</title>
        <authorList>
            <person name="Halter T."/>
            <person name="Koestlbacher S."/>
            <person name="Collingro A."/>
            <person name="Sixt B.S."/>
            <person name="Toenshoff E.R."/>
            <person name="Hendrickx F."/>
            <person name="Kostanjsek R."/>
            <person name="Horn M."/>
        </authorList>
    </citation>
    <scope>NUCLEOTIDE SEQUENCE [LARGE SCALE GENOMIC DNA]</scope>
    <source>
        <strain evidence="6">W744xW776</strain>
    </source>
</reference>
<evidence type="ECO:0000256" key="1">
    <source>
        <dbReference type="ARBA" id="ARBA00004370"/>
    </source>
</evidence>
<sequence length="109" mass="11780">MKITASILSIYGLLILIGGLVGHWKASSTASLISGLLCGSVLLLLSYAIARGKLLAQYIALAFIFTLDAFFTHRFAKSLHFFPAGMMSLLSLIVLIVVALKIRKTVKAR</sequence>
<feature type="transmembrane region" description="Helical" evidence="5">
    <location>
        <begin position="7"/>
        <end position="24"/>
    </location>
</feature>
<evidence type="ECO:0000256" key="4">
    <source>
        <dbReference type="ARBA" id="ARBA00023136"/>
    </source>
</evidence>
<proteinExistence type="predicted"/>
<organism evidence="6 7">
    <name type="scientific">Candidatus Rhabdochlamydia oedothoracis</name>
    <dbReference type="NCBI Taxonomy" id="2720720"/>
    <lineage>
        <taxon>Bacteria</taxon>
        <taxon>Pseudomonadati</taxon>
        <taxon>Chlamydiota</taxon>
        <taxon>Chlamydiia</taxon>
        <taxon>Parachlamydiales</taxon>
        <taxon>Candidatus Rhabdochlamydiaceae</taxon>
        <taxon>Candidatus Rhabdochlamydia</taxon>
    </lineage>
</organism>
<dbReference type="RefSeq" id="WP_215216562.1">
    <property type="nucleotide sequence ID" value="NZ_CP075587.1"/>
</dbReference>
<comment type="subcellular location">
    <subcellularLocation>
        <location evidence="1">Membrane</location>
    </subcellularLocation>
</comment>
<dbReference type="Gene3D" id="1.10.10.1740">
    <property type="entry name" value="Transmembrane protein 14-like"/>
    <property type="match status" value="1"/>
</dbReference>
<keyword evidence="3 5" id="KW-1133">Transmembrane helix</keyword>
<dbReference type="Proteomes" id="UP000826014">
    <property type="component" value="Chromosome"/>
</dbReference>
<name>A0ABX8V0R2_9BACT</name>
<protein>
    <submittedName>
        <fullName evidence="6">Transmembrane proteins 14C</fullName>
    </submittedName>
</protein>
<feature type="transmembrane region" description="Helical" evidence="5">
    <location>
        <begin position="81"/>
        <end position="100"/>
    </location>
</feature>